<dbReference type="Gene3D" id="2.40.50.140">
    <property type="entry name" value="Nucleic acid-binding proteins"/>
    <property type="match status" value="1"/>
</dbReference>
<sequence length="461" mass="50576">MGPLPPLPLPPAEPIADVPKPQQPRMQIRDLLAIKPETNALRPFVIEATITKIDETQGWYFNRCCTCYMKINEGWPHPHCQQPGVRMAPNYTYNFKATLADVTGSIVVTCFSPEANSLLLPVTELLSYVSDADPYTLPGIIRDLEHTKHIFTVHIAPGSRRGNTKYILEDTADAPQPALPTAPPTVHQPLSPTTVTEQPPETSPPETPPAELVEQELGTVSEMPATEITPPPGTDESIEKAVYHAESSSGPTRRQLFIEAPQETVEQTTEATQQESQEVTSALPEQPINEPQDTATTITDLPTTLTVGQQTVTEPDSNPPNWLSGWTKYSAAFCSPADLEAFTEVTKDSLLGKRHEKGTDFGRAVSTSLDRPLGVGSDIMQDAMQMGTFNDCTQTDTVGVLEGVAGNDGWRRHIHTGAEEGQLVPESVLKKQERSEEWALAKKQDGELLRKKNATNRYNTK</sequence>
<feature type="region of interest" description="Disordered" evidence="1">
    <location>
        <begin position="174"/>
        <end position="210"/>
    </location>
</feature>
<evidence type="ECO:0000313" key="4">
    <source>
        <dbReference type="Proteomes" id="UP000245207"/>
    </source>
</evidence>
<dbReference type="Proteomes" id="UP000245207">
    <property type="component" value="Unassembled WGS sequence"/>
</dbReference>
<dbReference type="InterPro" id="IPR012340">
    <property type="entry name" value="NA-bd_OB-fold"/>
</dbReference>
<dbReference type="STRING" id="35608.A0A2U1PHZ2"/>
<dbReference type="Pfam" id="PF08646">
    <property type="entry name" value="Rep_fac-A_C"/>
    <property type="match status" value="1"/>
</dbReference>
<feature type="compositionally biased region" description="Pro residues" evidence="1">
    <location>
        <begin position="1"/>
        <end position="13"/>
    </location>
</feature>
<organism evidence="3 4">
    <name type="scientific">Artemisia annua</name>
    <name type="common">Sweet wormwood</name>
    <dbReference type="NCBI Taxonomy" id="35608"/>
    <lineage>
        <taxon>Eukaryota</taxon>
        <taxon>Viridiplantae</taxon>
        <taxon>Streptophyta</taxon>
        <taxon>Embryophyta</taxon>
        <taxon>Tracheophyta</taxon>
        <taxon>Spermatophyta</taxon>
        <taxon>Magnoliopsida</taxon>
        <taxon>eudicotyledons</taxon>
        <taxon>Gunneridae</taxon>
        <taxon>Pentapetalae</taxon>
        <taxon>asterids</taxon>
        <taxon>campanulids</taxon>
        <taxon>Asterales</taxon>
        <taxon>Asteraceae</taxon>
        <taxon>Asteroideae</taxon>
        <taxon>Anthemideae</taxon>
        <taxon>Artemisiinae</taxon>
        <taxon>Artemisia</taxon>
    </lineage>
</organism>
<proteinExistence type="predicted"/>
<comment type="caution">
    <text evidence="3">The sequence shown here is derived from an EMBL/GenBank/DDBJ whole genome shotgun (WGS) entry which is preliminary data.</text>
</comment>
<dbReference type="OrthoDB" id="1746791at2759"/>
<name>A0A2U1PHZ2_ARTAN</name>
<evidence type="ECO:0000256" key="1">
    <source>
        <dbReference type="SAM" id="MobiDB-lite"/>
    </source>
</evidence>
<dbReference type="InterPro" id="IPR013955">
    <property type="entry name" value="Rep_factor-A_C"/>
</dbReference>
<dbReference type="EMBL" id="PKPP01001138">
    <property type="protein sequence ID" value="PWA85287.1"/>
    <property type="molecule type" value="Genomic_DNA"/>
</dbReference>
<reference evidence="3 4" key="1">
    <citation type="journal article" date="2018" name="Mol. Plant">
        <title>The genome of Artemisia annua provides insight into the evolution of Asteraceae family and artemisinin biosynthesis.</title>
        <authorList>
            <person name="Shen Q."/>
            <person name="Zhang L."/>
            <person name="Liao Z."/>
            <person name="Wang S."/>
            <person name="Yan T."/>
            <person name="Shi P."/>
            <person name="Liu M."/>
            <person name="Fu X."/>
            <person name="Pan Q."/>
            <person name="Wang Y."/>
            <person name="Lv Z."/>
            <person name="Lu X."/>
            <person name="Zhang F."/>
            <person name="Jiang W."/>
            <person name="Ma Y."/>
            <person name="Chen M."/>
            <person name="Hao X."/>
            <person name="Li L."/>
            <person name="Tang Y."/>
            <person name="Lv G."/>
            <person name="Zhou Y."/>
            <person name="Sun X."/>
            <person name="Brodelius P.E."/>
            <person name="Rose J.K.C."/>
            <person name="Tang K."/>
        </authorList>
    </citation>
    <scope>NUCLEOTIDE SEQUENCE [LARGE SCALE GENOMIC DNA]</scope>
    <source>
        <strain evidence="4">cv. Huhao1</strain>
        <tissue evidence="3">Leaf</tissue>
    </source>
</reference>
<evidence type="ECO:0000313" key="3">
    <source>
        <dbReference type="EMBL" id="PWA85287.1"/>
    </source>
</evidence>
<gene>
    <name evidence="3" type="ORF">CTI12_AA108550</name>
</gene>
<evidence type="ECO:0000259" key="2">
    <source>
        <dbReference type="Pfam" id="PF08646"/>
    </source>
</evidence>
<dbReference type="AlphaFoldDB" id="A0A2U1PHZ2"/>
<accession>A0A2U1PHZ2</accession>
<protein>
    <submittedName>
        <fullName evidence="3">Nucleic acid-binding, OB-fold protein</fullName>
    </submittedName>
</protein>
<keyword evidence="4" id="KW-1185">Reference proteome</keyword>
<dbReference type="SUPFAM" id="SSF50249">
    <property type="entry name" value="Nucleic acid-binding proteins"/>
    <property type="match status" value="1"/>
</dbReference>
<feature type="compositionally biased region" description="Low complexity" evidence="1">
    <location>
        <begin position="263"/>
        <end position="281"/>
    </location>
</feature>
<feature type="region of interest" description="Disordered" evidence="1">
    <location>
        <begin position="263"/>
        <end position="282"/>
    </location>
</feature>
<feature type="domain" description="Replication factor A C-terminal" evidence="2">
    <location>
        <begin position="44"/>
        <end position="155"/>
    </location>
</feature>
<feature type="region of interest" description="Disordered" evidence="1">
    <location>
        <begin position="1"/>
        <end position="21"/>
    </location>
</feature>